<dbReference type="Proteomes" id="UP001447008">
    <property type="component" value="Unassembled WGS sequence"/>
</dbReference>
<keyword evidence="5 7" id="KW-0862">Zinc</keyword>
<dbReference type="RefSeq" id="WP_342679464.1">
    <property type="nucleotide sequence ID" value="NZ_JBCGCU010000014.1"/>
</dbReference>
<feature type="domain" description="Amidohydrolase-related" evidence="8">
    <location>
        <begin position="65"/>
        <end position="403"/>
    </location>
</feature>
<dbReference type="InterPro" id="IPR006680">
    <property type="entry name" value="Amidohydro-rel"/>
</dbReference>
<feature type="binding site" evidence="7">
    <location>
        <position position="75"/>
    </location>
    <ligand>
        <name>Zn(2+)</name>
        <dbReference type="ChEBI" id="CHEBI:29105"/>
    </ligand>
</feature>
<feature type="binding site" evidence="7">
    <location>
        <position position="73"/>
    </location>
    <ligand>
        <name>Zn(2+)</name>
        <dbReference type="ChEBI" id="CHEBI:29105"/>
    </ligand>
</feature>
<evidence type="ECO:0000256" key="4">
    <source>
        <dbReference type="ARBA" id="ARBA00022808"/>
    </source>
</evidence>
<gene>
    <name evidence="7 9" type="primary">hutI</name>
    <name evidence="9" type="ORF">WCN91_12280</name>
</gene>
<feature type="binding site" evidence="7">
    <location>
        <position position="145"/>
    </location>
    <ligand>
        <name>4-imidazolone-5-propanoate</name>
        <dbReference type="ChEBI" id="CHEBI:77893"/>
    </ligand>
</feature>
<name>A0ABU9N3A9_9GAMM</name>
<keyword evidence="4 7" id="KW-0369">Histidine metabolism</keyword>
<keyword evidence="2 7" id="KW-0479">Metal-binding</keyword>
<keyword evidence="3 7" id="KW-0378">Hydrolase</keyword>
<feature type="binding site" evidence="7">
    <location>
        <position position="318"/>
    </location>
    <ligand>
        <name>Fe(3+)</name>
        <dbReference type="ChEBI" id="CHEBI:29034"/>
    </ligand>
</feature>
<keyword evidence="6 7" id="KW-0408">Iron</keyword>
<dbReference type="InterPro" id="IPR011059">
    <property type="entry name" value="Metal-dep_hydrolase_composite"/>
</dbReference>
<feature type="binding site" evidence="7">
    <location>
        <position position="243"/>
    </location>
    <ligand>
        <name>Zn(2+)</name>
        <dbReference type="ChEBI" id="CHEBI:29105"/>
    </ligand>
</feature>
<dbReference type="InterPro" id="IPR032466">
    <property type="entry name" value="Metal_Hydrolase"/>
</dbReference>
<comment type="function">
    <text evidence="7">Catalyzes the hydrolytic cleavage of the carbon-nitrogen bond in imidazolone-5-propanoate to yield N-formimidoyl-L-glutamate. It is the third step in the universal histidine degradation pathway.</text>
</comment>
<dbReference type="HAMAP" id="MF_00372">
    <property type="entry name" value="HutI"/>
    <property type="match status" value="1"/>
</dbReference>
<keyword evidence="7" id="KW-0963">Cytoplasm</keyword>
<feature type="binding site" evidence="7">
    <location>
        <position position="73"/>
    </location>
    <ligand>
        <name>Fe(3+)</name>
        <dbReference type="ChEBI" id="CHEBI:29034"/>
    </ligand>
</feature>
<dbReference type="GO" id="GO:0050480">
    <property type="term" value="F:imidazolonepropionase activity"/>
    <property type="evidence" value="ECO:0007669"/>
    <property type="project" value="UniProtKB-EC"/>
</dbReference>
<dbReference type="Gene3D" id="2.30.40.10">
    <property type="entry name" value="Urease, subunit C, domain 1"/>
    <property type="match status" value="1"/>
</dbReference>
<dbReference type="NCBIfam" id="TIGR01224">
    <property type="entry name" value="hutI"/>
    <property type="match status" value="1"/>
</dbReference>
<comment type="caution">
    <text evidence="9">The sequence shown here is derived from an EMBL/GenBank/DDBJ whole genome shotgun (WGS) entry which is preliminary data.</text>
</comment>
<evidence type="ECO:0000256" key="7">
    <source>
        <dbReference type="HAMAP-Rule" id="MF_00372"/>
    </source>
</evidence>
<evidence type="ECO:0000259" key="8">
    <source>
        <dbReference type="Pfam" id="PF01979"/>
    </source>
</evidence>
<feature type="binding site" evidence="7">
    <location>
        <position position="243"/>
    </location>
    <ligand>
        <name>Fe(3+)</name>
        <dbReference type="ChEBI" id="CHEBI:29034"/>
    </ligand>
</feature>
<reference evidence="9 10" key="1">
    <citation type="submission" date="2024-03" db="EMBL/GenBank/DDBJ databases">
        <title>Pseudoalteromonas qingdaonensis sp. nov., isolated from the intestines of marine benthic organisms.</title>
        <authorList>
            <person name="Lin X."/>
            <person name="Fang S."/>
            <person name="Hu X."/>
        </authorList>
    </citation>
    <scope>NUCLEOTIDE SEQUENCE [LARGE SCALE GENOMIC DNA]</scope>
    <source>
        <strain evidence="9 10">YIC-827</strain>
    </source>
</reference>
<comment type="cofactor">
    <cofactor evidence="7">
        <name>Zn(2+)</name>
        <dbReference type="ChEBI" id="CHEBI:29105"/>
    </cofactor>
    <cofactor evidence="7">
        <name>Fe(3+)</name>
        <dbReference type="ChEBI" id="CHEBI:29034"/>
    </cofactor>
    <text evidence="7">Binds 1 zinc or iron ion per subunit.</text>
</comment>
<evidence type="ECO:0000256" key="6">
    <source>
        <dbReference type="ARBA" id="ARBA00023004"/>
    </source>
</evidence>
<proteinExistence type="inferred from homology"/>
<dbReference type="CDD" id="cd01296">
    <property type="entry name" value="Imidazolone-5PH"/>
    <property type="match status" value="1"/>
</dbReference>
<feature type="binding site" evidence="7">
    <location>
        <position position="75"/>
    </location>
    <ligand>
        <name>Fe(3+)</name>
        <dbReference type="ChEBI" id="CHEBI:29034"/>
    </ligand>
</feature>
<dbReference type="InterPro" id="IPR005920">
    <property type="entry name" value="HutI"/>
</dbReference>
<feature type="binding site" evidence="7">
    <location>
        <position position="323"/>
    </location>
    <ligand>
        <name>4-imidazolone-5-propanoate</name>
        <dbReference type="ChEBI" id="CHEBI:77893"/>
    </ligand>
</feature>
<protein>
    <recommendedName>
        <fullName evidence="1 7">Imidazolonepropionase</fullName>
        <ecNumber evidence="1 7">3.5.2.7</ecNumber>
    </recommendedName>
    <alternativeName>
        <fullName evidence="7">Imidazolone-5-propionate hydrolase</fullName>
    </alternativeName>
</protein>
<comment type="similarity">
    <text evidence="7">Belongs to the metallo-dependent hydrolases superfamily. HutI family.</text>
</comment>
<sequence>MQIDQVIIDANIATMVASENDDYGIIENGAVLLSGDKIAWLGPMAEMPQVDLLSLPVYSAGGAWLTPGLVDCHTHIIFGGNRSQEFERRLQGESYESIAQQGGGIATTVRATRAAEPEELFIKAKQRLDALMREGVTTVETKSGYGLDLATEIKLLEVAALLQEHHPVHIESTFLGAHALPPEYKGDADGYIDLVCEQMLPAVAQQKLATAVDVFCENVGFNQAQTERVFKRAKELGFNVKLHAEQLSNMHGTALAARYQALSADHLEHLDEAGVKAMKDADMVAVLLPGAFYYLRETKYPPIELLQRYEVPIAIATDFNPGTSPLCSLQLMMNMACTLFRLTPGQSLLGVTRYAAKALGLNDRGQLAANMRADIALWDIEHPSQLSYEFGTAPLKKLWIQGELRNTNSLK</sequence>
<evidence type="ECO:0000256" key="5">
    <source>
        <dbReference type="ARBA" id="ARBA00022833"/>
    </source>
</evidence>
<dbReference type="SUPFAM" id="SSF51556">
    <property type="entry name" value="Metallo-dependent hydrolases"/>
    <property type="match status" value="1"/>
</dbReference>
<dbReference type="EMBL" id="JBCGCU010000014">
    <property type="protein sequence ID" value="MEM0516183.1"/>
    <property type="molecule type" value="Genomic_DNA"/>
</dbReference>
<comment type="subcellular location">
    <subcellularLocation>
        <location evidence="7">Cytoplasm</location>
    </subcellularLocation>
</comment>
<evidence type="ECO:0000256" key="2">
    <source>
        <dbReference type="ARBA" id="ARBA00022723"/>
    </source>
</evidence>
<keyword evidence="10" id="KW-1185">Reference proteome</keyword>
<comment type="catalytic activity">
    <reaction evidence="7">
        <text>4-imidazolone-5-propanoate + H2O = N-formimidoyl-L-glutamate</text>
        <dbReference type="Rhea" id="RHEA:23660"/>
        <dbReference type="ChEBI" id="CHEBI:15377"/>
        <dbReference type="ChEBI" id="CHEBI:58928"/>
        <dbReference type="ChEBI" id="CHEBI:77893"/>
        <dbReference type="EC" id="3.5.2.7"/>
    </reaction>
</comment>
<evidence type="ECO:0000313" key="9">
    <source>
        <dbReference type="EMBL" id="MEM0516183.1"/>
    </source>
</evidence>
<dbReference type="PANTHER" id="PTHR42752">
    <property type="entry name" value="IMIDAZOLONEPROPIONASE"/>
    <property type="match status" value="1"/>
</dbReference>
<feature type="binding site" evidence="7">
    <location>
        <position position="145"/>
    </location>
    <ligand>
        <name>N-formimidoyl-L-glutamate</name>
        <dbReference type="ChEBI" id="CHEBI:58928"/>
    </ligand>
</feature>
<feature type="binding site" evidence="7">
    <location>
        <position position="82"/>
    </location>
    <ligand>
        <name>4-imidazolone-5-propanoate</name>
        <dbReference type="ChEBI" id="CHEBI:77893"/>
    </ligand>
</feature>
<feature type="binding site" evidence="7">
    <location>
        <position position="318"/>
    </location>
    <ligand>
        <name>Zn(2+)</name>
        <dbReference type="ChEBI" id="CHEBI:29105"/>
    </ligand>
</feature>
<feature type="binding site" evidence="7">
    <location>
        <position position="246"/>
    </location>
    <ligand>
        <name>4-imidazolone-5-propanoate</name>
        <dbReference type="ChEBI" id="CHEBI:77893"/>
    </ligand>
</feature>
<evidence type="ECO:0000256" key="3">
    <source>
        <dbReference type="ARBA" id="ARBA00022801"/>
    </source>
</evidence>
<comment type="pathway">
    <text evidence="7">Amino-acid degradation; L-histidine degradation into L-glutamate; N-formimidoyl-L-glutamate from L-histidine: step 3/3.</text>
</comment>
<dbReference type="SUPFAM" id="SSF51338">
    <property type="entry name" value="Composite domain of metallo-dependent hydrolases"/>
    <property type="match status" value="1"/>
</dbReference>
<evidence type="ECO:0000256" key="1">
    <source>
        <dbReference type="ARBA" id="ARBA00012864"/>
    </source>
</evidence>
<feature type="binding site" evidence="7">
    <location>
        <position position="322"/>
    </location>
    <ligand>
        <name>N-formimidoyl-L-glutamate</name>
        <dbReference type="ChEBI" id="CHEBI:58928"/>
    </ligand>
</feature>
<organism evidence="9 10">
    <name type="scientific">Pseudoalteromonas qingdaonensis</name>
    <dbReference type="NCBI Taxonomy" id="3131913"/>
    <lineage>
        <taxon>Bacteria</taxon>
        <taxon>Pseudomonadati</taxon>
        <taxon>Pseudomonadota</taxon>
        <taxon>Gammaproteobacteria</taxon>
        <taxon>Alteromonadales</taxon>
        <taxon>Pseudoalteromonadaceae</taxon>
        <taxon>Pseudoalteromonas</taxon>
    </lineage>
</organism>
<evidence type="ECO:0000313" key="10">
    <source>
        <dbReference type="Proteomes" id="UP001447008"/>
    </source>
</evidence>
<accession>A0ABU9N3A9</accession>
<dbReference type="Gene3D" id="3.20.20.140">
    <property type="entry name" value="Metal-dependent hydrolases"/>
    <property type="match status" value="1"/>
</dbReference>
<dbReference type="PANTHER" id="PTHR42752:SF1">
    <property type="entry name" value="IMIDAZOLONEPROPIONASE-RELATED"/>
    <property type="match status" value="1"/>
</dbReference>
<feature type="binding site" evidence="7">
    <location>
        <position position="178"/>
    </location>
    <ligand>
        <name>4-imidazolone-5-propanoate</name>
        <dbReference type="ChEBI" id="CHEBI:77893"/>
    </ligand>
</feature>
<feature type="binding site" evidence="7">
    <location>
        <position position="320"/>
    </location>
    <ligand>
        <name>N-formimidoyl-L-glutamate</name>
        <dbReference type="ChEBI" id="CHEBI:58928"/>
    </ligand>
</feature>
<dbReference type="Pfam" id="PF01979">
    <property type="entry name" value="Amidohydro_1"/>
    <property type="match status" value="1"/>
</dbReference>
<dbReference type="EC" id="3.5.2.7" evidence="1 7"/>